<evidence type="ECO:0000259" key="7">
    <source>
        <dbReference type="Pfam" id="PF17801"/>
    </source>
</evidence>
<comment type="catalytic activity">
    <reaction evidence="5">
        <text>Hydrolysis of terminal, non-reducing alpha-D-galactose residues in alpha-D-galactosides, including galactose oligosaccharides, galactomannans and galactolipids.</text>
        <dbReference type="EC" id="3.2.1.22"/>
    </reaction>
</comment>
<dbReference type="Pfam" id="PF17801">
    <property type="entry name" value="Melibiase_C"/>
    <property type="match status" value="1"/>
</dbReference>
<dbReference type="CDD" id="cd14792">
    <property type="entry name" value="GH27"/>
    <property type="match status" value="1"/>
</dbReference>
<dbReference type="InterPro" id="IPR017853">
    <property type="entry name" value="GH"/>
</dbReference>
<evidence type="ECO:0000256" key="5">
    <source>
        <dbReference type="RuleBase" id="RU361168"/>
    </source>
</evidence>
<dbReference type="PRINTS" id="PR00740">
    <property type="entry name" value="GLHYDRLASE27"/>
</dbReference>
<evidence type="ECO:0000256" key="1">
    <source>
        <dbReference type="ARBA" id="ARBA00009743"/>
    </source>
</evidence>
<evidence type="ECO:0000256" key="4">
    <source>
        <dbReference type="ARBA" id="ARBA00023295"/>
    </source>
</evidence>
<dbReference type="SUPFAM" id="SSF51011">
    <property type="entry name" value="Glycosyl hydrolase domain"/>
    <property type="match status" value="1"/>
</dbReference>
<dbReference type="GO" id="GO:0004557">
    <property type="term" value="F:alpha-galactosidase activity"/>
    <property type="evidence" value="ECO:0007669"/>
    <property type="project" value="UniProtKB-EC"/>
</dbReference>
<dbReference type="Gene3D" id="3.20.20.70">
    <property type="entry name" value="Aldolase class I"/>
    <property type="match status" value="1"/>
</dbReference>
<accession>A0A1I2RNN4</accession>
<keyword evidence="2" id="KW-0732">Signal</keyword>
<dbReference type="OrthoDB" id="9807519at2"/>
<evidence type="ECO:0000256" key="2">
    <source>
        <dbReference type="ARBA" id="ARBA00022729"/>
    </source>
</evidence>
<evidence type="ECO:0000313" key="9">
    <source>
        <dbReference type="Proteomes" id="UP000198724"/>
    </source>
</evidence>
<gene>
    <name evidence="8" type="ORF">SAMN05421739_102379</name>
</gene>
<keyword evidence="5" id="KW-1015">Disulfide bond</keyword>
<reference evidence="9" key="1">
    <citation type="submission" date="2016-10" db="EMBL/GenBank/DDBJ databases">
        <authorList>
            <person name="Varghese N."/>
            <person name="Submissions S."/>
        </authorList>
    </citation>
    <scope>NUCLEOTIDE SEQUENCE [LARGE SCALE GENOMIC DNA]</scope>
    <source>
        <strain evidence="9">LP51</strain>
    </source>
</reference>
<dbReference type="GO" id="GO:0005975">
    <property type="term" value="P:carbohydrate metabolic process"/>
    <property type="evidence" value="ECO:0007669"/>
    <property type="project" value="InterPro"/>
</dbReference>
<evidence type="ECO:0000313" key="8">
    <source>
        <dbReference type="EMBL" id="SFG39461.1"/>
    </source>
</evidence>
<dbReference type="InterPro" id="IPR041233">
    <property type="entry name" value="Melibiase_C"/>
</dbReference>
<feature type="transmembrane region" description="Helical" evidence="6">
    <location>
        <begin position="23"/>
        <end position="44"/>
    </location>
</feature>
<dbReference type="EC" id="3.2.1.22" evidence="5"/>
<dbReference type="Pfam" id="PF16499">
    <property type="entry name" value="Melibiase_2"/>
    <property type="match status" value="1"/>
</dbReference>
<dbReference type="PANTHER" id="PTHR11452:SF75">
    <property type="entry name" value="ALPHA-GALACTOSIDASE MEL1"/>
    <property type="match status" value="1"/>
</dbReference>
<evidence type="ECO:0000256" key="6">
    <source>
        <dbReference type="SAM" id="Phobius"/>
    </source>
</evidence>
<dbReference type="Proteomes" id="UP000198724">
    <property type="component" value="Unassembled WGS sequence"/>
</dbReference>
<dbReference type="PROSITE" id="PS00512">
    <property type="entry name" value="ALPHA_GALACTOSIDASE"/>
    <property type="match status" value="1"/>
</dbReference>
<keyword evidence="6" id="KW-1133">Transmembrane helix</keyword>
<keyword evidence="4 5" id="KW-0326">Glycosidase</keyword>
<name>A0A1I2RNN4_9BACT</name>
<evidence type="ECO:0000256" key="3">
    <source>
        <dbReference type="ARBA" id="ARBA00022801"/>
    </source>
</evidence>
<dbReference type="InterPro" id="IPR013780">
    <property type="entry name" value="Glyco_hydro_b"/>
</dbReference>
<proteinExistence type="inferred from homology"/>
<keyword evidence="9" id="KW-1185">Reference proteome</keyword>
<dbReference type="AlphaFoldDB" id="A0A1I2RNN4"/>
<comment type="similarity">
    <text evidence="1 5">Belongs to the glycosyl hydrolase 27 family.</text>
</comment>
<dbReference type="Gene3D" id="2.60.40.1180">
    <property type="entry name" value="Golgi alpha-mannosidase II"/>
    <property type="match status" value="1"/>
</dbReference>
<sequence length="431" mass="48433">MFYFSVNEDTSINSGFWNPIESIIMRITAFICLALWLTTFSALAQDNSAESKRLAPTPPMGWMTWNFFADNINEKDIREMADAMVASGMVEAGYNYIFIDDGWQGGRDNRNNIIADPKKFPSGIKALAEYVHSKGMKLGIYSDAAQLTCAGYTASLGFEEQDAKTFASWDIDYLKYDYCFAPKDSATAVERYTKMSQALRKSGRDIVFGICEWGQRKPWYWAAEAGGQLWRTTYDVRDKWKNLSTEENAEGILDILDINAELHEYAGPGRWNDADMLVVGLYGKPGPSGDMGGVGMNDTEYQSQMSLWSIMASPLIATNDIRNMNEATKRILLNKEVIAVNQDALGKQAERKVHDGTWDVFVKPLQNGEVAVAILNRGDQAKNYSIDWAKLGLSGKYEVRDLWAHKSAGKGKGWKGRVQSHETKLFRLKKI</sequence>
<feature type="domain" description="Alpha galactosidase C-terminal" evidence="7">
    <location>
        <begin position="355"/>
        <end position="428"/>
    </location>
</feature>
<keyword evidence="3 5" id="KW-0378">Hydrolase</keyword>
<keyword evidence="6" id="KW-0472">Membrane</keyword>
<organism evidence="8 9">
    <name type="scientific">Pontibacter chinhatensis</name>
    <dbReference type="NCBI Taxonomy" id="1436961"/>
    <lineage>
        <taxon>Bacteria</taxon>
        <taxon>Pseudomonadati</taxon>
        <taxon>Bacteroidota</taxon>
        <taxon>Cytophagia</taxon>
        <taxon>Cytophagales</taxon>
        <taxon>Hymenobacteraceae</taxon>
        <taxon>Pontibacter</taxon>
    </lineage>
</organism>
<dbReference type="EMBL" id="FOOT01000002">
    <property type="protein sequence ID" value="SFG39461.1"/>
    <property type="molecule type" value="Genomic_DNA"/>
</dbReference>
<dbReference type="STRING" id="1436961.SAMN05421739_102379"/>
<dbReference type="InterPro" id="IPR013785">
    <property type="entry name" value="Aldolase_TIM"/>
</dbReference>
<dbReference type="InterPro" id="IPR000111">
    <property type="entry name" value="Glyco_hydro_27/36_CS"/>
</dbReference>
<dbReference type="FunFam" id="3.20.20.70:FF:000286">
    <property type="entry name" value="Alpha-galactosidase"/>
    <property type="match status" value="1"/>
</dbReference>
<protein>
    <recommendedName>
        <fullName evidence="5">Alpha-galactosidase</fullName>
        <ecNumber evidence="5">3.2.1.22</ecNumber>
    </recommendedName>
    <alternativeName>
        <fullName evidence="5">Melibiase</fullName>
    </alternativeName>
</protein>
<dbReference type="InterPro" id="IPR002241">
    <property type="entry name" value="Glyco_hydro_27"/>
</dbReference>
<dbReference type="PANTHER" id="PTHR11452">
    <property type="entry name" value="ALPHA-GALACTOSIDASE/ALPHA-N-ACETYLGALACTOSAMINIDASE"/>
    <property type="match status" value="1"/>
</dbReference>
<dbReference type="SUPFAM" id="SSF51445">
    <property type="entry name" value="(Trans)glycosidases"/>
    <property type="match status" value="1"/>
</dbReference>
<keyword evidence="6" id="KW-0812">Transmembrane</keyword>